<feature type="region of interest" description="Disordered" evidence="1">
    <location>
        <begin position="92"/>
        <end position="226"/>
    </location>
</feature>
<feature type="signal peptide" evidence="2">
    <location>
        <begin position="1"/>
        <end position="18"/>
    </location>
</feature>
<evidence type="ECO:0000313" key="4">
    <source>
        <dbReference type="Proteomes" id="UP000774326"/>
    </source>
</evidence>
<name>A0A9P8Q9J3_WICPI</name>
<feature type="compositionally biased region" description="Polar residues" evidence="1">
    <location>
        <begin position="139"/>
        <end position="149"/>
    </location>
</feature>
<evidence type="ECO:0000256" key="2">
    <source>
        <dbReference type="SAM" id="SignalP"/>
    </source>
</evidence>
<gene>
    <name evidence="3" type="ORF">WICPIJ_002484</name>
</gene>
<reference evidence="3" key="2">
    <citation type="submission" date="2021-01" db="EMBL/GenBank/DDBJ databases">
        <authorList>
            <person name="Schikora-Tamarit M.A."/>
        </authorList>
    </citation>
    <scope>NUCLEOTIDE SEQUENCE</scope>
    <source>
        <strain evidence="3">CBS2887</strain>
    </source>
</reference>
<accession>A0A9P8Q9J3</accession>
<keyword evidence="2" id="KW-0732">Signal</keyword>
<feature type="non-terminal residue" evidence="3">
    <location>
        <position position="1"/>
    </location>
</feature>
<dbReference type="AlphaFoldDB" id="A0A9P8Q9J3"/>
<feature type="compositionally biased region" description="Polar residues" evidence="1">
    <location>
        <begin position="217"/>
        <end position="226"/>
    </location>
</feature>
<feature type="chain" id="PRO_5040362974" evidence="2">
    <location>
        <begin position="19"/>
        <end position="226"/>
    </location>
</feature>
<protein>
    <submittedName>
        <fullName evidence="3">Uncharacterized protein</fullName>
    </submittedName>
</protein>
<organism evidence="3 4">
    <name type="scientific">Wickerhamomyces pijperi</name>
    <name type="common">Yeast</name>
    <name type="synonym">Pichia pijperi</name>
    <dbReference type="NCBI Taxonomy" id="599730"/>
    <lineage>
        <taxon>Eukaryota</taxon>
        <taxon>Fungi</taxon>
        <taxon>Dikarya</taxon>
        <taxon>Ascomycota</taxon>
        <taxon>Saccharomycotina</taxon>
        <taxon>Saccharomycetes</taxon>
        <taxon>Phaffomycetales</taxon>
        <taxon>Wickerhamomycetaceae</taxon>
        <taxon>Wickerhamomyces</taxon>
    </lineage>
</organism>
<sequence>MMNLHLVGLLSPFGISVSKLLNTTATAKKSGIDTTQAVNKAIFQRYLKRLSTKPHFIIVMGQYGSIRTPANQHNSKTTAHIWSSKNTTEECQFNKSRQLGHEEPVNVKKLKKTKRDSGDSYDLTADSNTSYEEEEAQPQPMNSLFVSSDTEQDLQKDQTKTNPTRRRSVAPNIHMSSSSGGDHSDETNNIHNLRRSGRSNSKTPVSTIEPPIITVFGDNSESNPIE</sequence>
<keyword evidence="4" id="KW-1185">Reference proteome</keyword>
<evidence type="ECO:0000256" key="1">
    <source>
        <dbReference type="SAM" id="MobiDB-lite"/>
    </source>
</evidence>
<dbReference type="Proteomes" id="UP000774326">
    <property type="component" value="Unassembled WGS sequence"/>
</dbReference>
<evidence type="ECO:0000313" key="3">
    <source>
        <dbReference type="EMBL" id="KAH3686533.1"/>
    </source>
</evidence>
<comment type="caution">
    <text evidence="3">The sequence shown here is derived from an EMBL/GenBank/DDBJ whole genome shotgun (WGS) entry which is preliminary data.</text>
</comment>
<reference evidence="3" key="1">
    <citation type="journal article" date="2021" name="Open Biol.">
        <title>Shared evolutionary footprints suggest mitochondrial oxidative damage underlies multiple complex I losses in fungi.</title>
        <authorList>
            <person name="Schikora-Tamarit M.A."/>
            <person name="Marcet-Houben M."/>
            <person name="Nosek J."/>
            <person name="Gabaldon T."/>
        </authorList>
    </citation>
    <scope>NUCLEOTIDE SEQUENCE</scope>
    <source>
        <strain evidence="3">CBS2887</strain>
    </source>
</reference>
<proteinExistence type="predicted"/>
<dbReference type="EMBL" id="JAEUBG010001343">
    <property type="protein sequence ID" value="KAH3686533.1"/>
    <property type="molecule type" value="Genomic_DNA"/>
</dbReference>